<dbReference type="GO" id="GO:0006952">
    <property type="term" value="P:defense response"/>
    <property type="evidence" value="ECO:0007669"/>
    <property type="project" value="UniProtKB-KW"/>
</dbReference>
<comment type="caution">
    <text evidence="9">The sequence shown here is derived from an EMBL/GenBank/DDBJ whole genome shotgun (WGS) entry which is preliminary data.</text>
</comment>
<organism evidence="9 10">
    <name type="scientific">Olea europaea subsp. europaea</name>
    <dbReference type="NCBI Taxonomy" id="158383"/>
    <lineage>
        <taxon>Eukaryota</taxon>
        <taxon>Viridiplantae</taxon>
        <taxon>Streptophyta</taxon>
        <taxon>Embryophyta</taxon>
        <taxon>Tracheophyta</taxon>
        <taxon>Spermatophyta</taxon>
        <taxon>Magnoliopsida</taxon>
        <taxon>eudicotyledons</taxon>
        <taxon>Gunneridae</taxon>
        <taxon>Pentapetalae</taxon>
        <taxon>asterids</taxon>
        <taxon>lamiids</taxon>
        <taxon>Lamiales</taxon>
        <taxon>Oleaceae</taxon>
        <taxon>Oleeae</taxon>
        <taxon>Olea</taxon>
    </lineage>
</organism>
<evidence type="ECO:0000256" key="6">
    <source>
        <dbReference type="ARBA" id="ARBA00022840"/>
    </source>
</evidence>
<evidence type="ECO:0000259" key="8">
    <source>
        <dbReference type="Pfam" id="PF23598"/>
    </source>
</evidence>
<keyword evidence="4" id="KW-0547">Nucleotide-binding</keyword>
<dbReference type="Gene3D" id="3.80.10.10">
    <property type="entry name" value="Ribonuclease Inhibitor"/>
    <property type="match status" value="1"/>
</dbReference>
<dbReference type="Proteomes" id="UP000594638">
    <property type="component" value="Unassembled WGS sequence"/>
</dbReference>
<dbReference type="SUPFAM" id="SSF52058">
    <property type="entry name" value="L domain-like"/>
    <property type="match status" value="1"/>
</dbReference>
<dbReference type="AlphaFoldDB" id="A0A8S0V1F1"/>
<evidence type="ECO:0000256" key="2">
    <source>
        <dbReference type="ARBA" id="ARBA00022614"/>
    </source>
</evidence>
<keyword evidence="6" id="KW-0067">ATP-binding</keyword>
<dbReference type="OrthoDB" id="913871at2759"/>
<comment type="similarity">
    <text evidence="1">Belongs to the disease resistance NB-LRR family.</text>
</comment>
<dbReference type="PANTHER" id="PTHR15140:SF33">
    <property type="entry name" value="LATE BLIGHT RESISTANCE PROTEIN HOMOLOG R1A-3 ISOFORM X1"/>
    <property type="match status" value="1"/>
</dbReference>
<sequence>MEILSWSYNHMPHRLRACFLYMGVFPEDYVIHVSHLIMLWVAEGFLKPNTHKSLEEVAKEYLEELIDRNLVIVRDRIYNGEIKTCSIHDTVRELCMRKAREEKFLYVANQEYDISSEIMKNQRCLSIHPNGQTAGIYDSTIRSLLYFTDSPLPNSLCFQLLRVLEAGNINFSEFPIEIVKLVNLRYIALSYSGKFEIPASIAKLCNLQTLIVFRGSYAERLFFPLGLWLMPQLRHLLFDEVVLLCSPGLWQMPQNVNLQTLTGVINFRFTKEAPQIIPNLKTLGISYHFELQSDLSFYCLENLVHLRQLESFKCNVISNDGEKVPLPQNFAFPPNLKKLTLSGCRISMHNMFLAGNLPNLEVLKLKECLRLTNCLYLKCIPPGIGEIPTLQQIFLYRCSPSVVKSANSILEEQEDWGIYDLKIHVDSNSYGNIAFRGNSYPEDLSFRI</sequence>
<reference evidence="9 10" key="1">
    <citation type="submission" date="2019-12" db="EMBL/GenBank/DDBJ databases">
        <authorList>
            <person name="Alioto T."/>
            <person name="Alioto T."/>
            <person name="Gomez Garrido J."/>
        </authorList>
    </citation>
    <scope>NUCLEOTIDE SEQUENCE [LARGE SCALE GENOMIC DNA]</scope>
</reference>
<dbReference type="Gramene" id="OE9A083113T1">
    <property type="protein sequence ID" value="OE9A083113C1"/>
    <property type="gene ID" value="OE9A083113"/>
</dbReference>
<dbReference type="InterPro" id="IPR032675">
    <property type="entry name" value="LRR_dom_sf"/>
</dbReference>
<feature type="domain" description="Disease resistance protein winged helix" evidence="7">
    <location>
        <begin position="24"/>
        <end position="94"/>
    </location>
</feature>
<name>A0A8S0V1F1_OLEEU</name>
<dbReference type="InterPro" id="IPR055414">
    <property type="entry name" value="LRR_R13L4/SHOC2-like"/>
</dbReference>
<gene>
    <name evidence="9" type="ORF">OLEA9_A083113</name>
</gene>
<dbReference type="GO" id="GO:0005524">
    <property type="term" value="F:ATP binding"/>
    <property type="evidence" value="ECO:0007669"/>
    <property type="project" value="UniProtKB-KW"/>
</dbReference>
<evidence type="ECO:0000256" key="1">
    <source>
        <dbReference type="ARBA" id="ARBA00008894"/>
    </source>
</evidence>
<dbReference type="PANTHER" id="PTHR15140">
    <property type="entry name" value="TUBULIN-SPECIFIC CHAPERONE E"/>
    <property type="match status" value="1"/>
</dbReference>
<feature type="domain" description="Disease resistance R13L4/SHOC-2-like LRR" evidence="8">
    <location>
        <begin position="141"/>
        <end position="365"/>
    </location>
</feature>
<evidence type="ECO:0000313" key="10">
    <source>
        <dbReference type="Proteomes" id="UP000594638"/>
    </source>
</evidence>
<dbReference type="EMBL" id="CACTIH010009193">
    <property type="protein sequence ID" value="CAA3027203.1"/>
    <property type="molecule type" value="Genomic_DNA"/>
</dbReference>
<evidence type="ECO:0000256" key="5">
    <source>
        <dbReference type="ARBA" id="ARBA00022821"/>
    </source>
</evidence>
<dbReference type="Pfam" id="PF23559">
    <property type="entry name" value="WHD_DRP"/>
    <property type="match status" value="1"/>
</dbReference>
<evidence type="ECO:0000256" key="4">
    <source>
        <dbReference type="ARBA" id="ARBA00022741"/>
    </source>
</evidence>
<dbReference type="Pfam" id="PF23598">
    <property type="entry name" value="LRR_14"/>
    <property type="match status" value="1"/>
</dbReference>
<keyword evidence="10" id="KW-1185">Reference proteome</keyword>
<accession>A0A8S0V1F1</accession>
<dbReference type="Gene3D" id="1.10.10.10">
    <property type="entry name" value="Winged helix-like DNA-binding domain superfamily/Winged helix DNA-binding domain"/>
    <property type="match status" value="1"/>
</dbReference>
<protein>
    <submittedName>
        <fullName evidence="9">Late blight resistance homolog R1A-10</fullName>
    </submittedName>
</protein>
<proteinExistence type="inferred from homology"/>
<dbReference type="FunFam" id="1.10.10.10:FF:000322">
    <property type="entry name" value="Probable disease resistance protein At1g63360"/>
    <property type="match status" value="1"/>
</dbReference>
<evidence type="ECO:0000313" key="9">
    <source>
        <dbReference type="EMBL" id="CAA3027203.1"/>
    </source>
</evidence>
<dbReference type="InterPro" id="IPR058922">
    <property type="entry name" value="WHD_DRP"/>
</dbReference>
<keyword evidence="5" id="KW-0611">Plant defense</keyword>
<keyword evidence="3" id="KW-0677">Repeat</keyword>
<dbReference type="InterPro" id="IPR036388">
    <property type="entry name" value="WH-like_DNA-bd_sf"/>
</dbReference>
<evidence type="ECO:0000259" key="7">
    <source>
        <dbReference type="Pfam" id="PF23559"/>
    </source>
</evidence>
<keyword evidence="2" id="KW-0433">Leucine-rich repeat</keyword>
<evidence type="ECO:0000256" key="3">
    <source>
        <dbReference type="ARBA" id="ARBA00022737"/>
    </source>
</evidence>